<dbReference type="PANTHER" id="PTHR48055:SF3">
    <property type="entry name" value="LRR RECEPTOR-LIKE SERINE_THREONINE-PROTEIN KINASE GSO1"/>
    <property type="match status" value="1"/>
</dbReference>
<evidence type="ECO:0000256" key="5">
    <source>
        <dbReference type="PROSITE-ProRule" id="PRU10141"/>
    </source>
</evidence>
<dbReference type="PROSITE" id="PS00107">
    <property type="entry name" value="PROTEIN_KINASE_ATP"/>
    <property type="match status" value="1"/>
</dbReference>
<dbReference type="SUPFAM" id="SSF56112">
    <property type="entry name" value="Protein kinase-like (PK-like)"/>
    <property type="match status" value="1"/>
</dbReference>
<name>A0ABQ8BAJ0_BRANA</name>
<evidence type="ECO:0000256" key="1">
    <source>
        <dbReference type="ARBA" id="ARBA00022679"/>
    </source>
</evidence>
<keyword evidence="9" id="KW-1185">Reference proteome</keyword>
<proteinExistence type="inferred from homology"/>
<keyword evidence="4 5" id="KW-0067">ATP-binding</keyword>
<feature type="domain" description="Protein kinase" evidence="7">
    <location>
        <begin position="53"/>
        <end position="302"/>
    </location>
</feature>
<keyword evidence="3" id="KW-0418">Kinase</keyword>
<dbReference type="Gene3D" id="3.30.200.20">
    <property type="entry name" value="Phosphorylase Kinase, domain 1"/>
    <property type="match status" value="1"/>
</dbReference>
<dbReference type="PROSITE" id="PS00108">
    <property type="entry name" value="PROTEIN_KINASE_ST"/>
    <property type="match status" value="1"/>
</dbReference>
<evidence type="ECO:0000313" key="8">
    <source>
        <dbReference type="EMBL" id="KAH0901738.1"/>
    </source>
</evidence>
<dbReference type="PANTHER" id="PTHR48055">
    <property type="entry name" value="LEUCINE-RICH REPEAT RECEPTOR PROTEIN KINASE EMS1"/>
    <property type="match status" value="1"/>
</dbReference>
<sequence>MILVIAIFFKQRHDFFKKEWKHCLLVLKLIFTSYAQASSDIKWDDIMDATNNLSEEFMIGSGGSGKIYKAELENGETVAAKKILWKDDLMSNKSFSRETHLVKLTGYCSSKSEGLNLLIYEYMENGSVWDWFHDEKPEVEKKKKALDWEARLRIAVGLAQGVEYLHHDCVPPILHRDIKSSNVLLDSNMEAHLGDFEYAYSLKATEKSDVYSMGIVLMEIVSGKMPTESVFGAEMTMVRWVETHLEITGSAREKLIDPKLKPLMSFKEEEVHKVLEIALQCTKTSPQERPYSRQACDSLLYVFNNRTAVHKKM</sequence>
<evidence type="ECO:0000256" key="3">
    <source>
        <dbReference type="ARBA" id="ARBA00022777"/>
    </source>
</evidence>
<evidence type="ECO:0000256" key="6">
    <source>
        <dbReference type="RuleBase" id="RU000304"/>
    </source>
</evidence>
<feature type="binding site" evidence="5">
    <location>
        <position position="82"/>
    </location>
    <ligand>
        <name>ATP</name>
        <dbReference type="ChEBI" id="CHEBI:30616"/>
    </ligand>
</feature>
<keyword evidence="6" id="KW-0723">Serine/threonine-protein kinase</keyword>
<reference evidence="8 9" key="1">
    <citation type="submission" date="2021-05" db="EMBL/GenBank/DDBJ databases">
        <title>Genome Assembly of Synthetic Allotetraploid Brassica napus Reveals Homoeologous Exchanges between Subgenomes.</title>
        <authorList>
            <person name="Davis J.T."/>
        </authorList>
    </citation>
    <scope>NUCLEOTIDE SEQUENCE [LARGE SCALE GENOMIC DNA]</scope>
    <source>
        <strain evidence="9">cv. Da-Ae</strain>
        <tissue evidence="8">Seedling</tissue>
    </source>
</reference>
<dbReference type="EMBL" id="JAGKQM010000011">
    <property type="protein sequence ID" value="KAH0901738.1"/>
    <property type="molecule type" value="Genomic_DNA"/>
</dbReference>
<protein>
    <recommendedName>
        <fullName evidence="7">Protein kinase domain-containing protein</fullName>
    </recommendedName>
</protein>
<dbReference type="PROSITE" id="PS50011">
    <property type="entry name" value="PROTEIN_KINASE_DOM"/>
    <property type="match status" value="1"/>
</dbReference>
<evidence type="ECO:0000256" key="2">
    <source>
        <dbReference type="ARBA" id="ARBA00022741"/>
    </source>
</evidence>
<comment type="similarity">
    <text evidence="6">Belongs to the protein kinase superfamily.</text>
</comment>
<keyword evidence="1" id="KW-0808">Transferase</keyword>
<accession>A0ABQ8BAJ0</accession>
<keyword evidence="2 5" id="KW-0547">Nucleotide-binding</keyword>
<evidence type="ECO:0000259" key="7">
    <source>
        <dbReference type="PROSITE" id="PS50011"/>
    </source>
</evidence>
<evidence type="ECO:0000256" key="4">
    <source>
        <dbReference type="ARBA" id="ARBA00022840"/>
    </source>
</evidence>
<dbReference type="SMART" id="SM00220">
    <property type="entry name" value="S_TKc"/>
    <property type="match status" value="1"/>
</dbReference>
<dbReference type="InterPro" id="IPR017441">
    <property type="entry name" value="Protein_kinase_ATP_BS"/>
</dbReference>
<dbReference type="Gene3D" id="1.10.510.10">
    <property type="entry name" value="Transferase(Phosphotransferase) domain 1"/>
    <property type="match status" value="2"/>
</dbReference>
<dbReference type="InterPro" id="IPR000719">
    <property type="entry name" value="Prot_kinase_dom"/>
</dbReference>
<comment type="caution">
    <text evidence="8">The sequence shown here is derived from an EMBL/GenBank/DDBJ whole genome shotgun (WGS) entry which is preliminary data.</text>
</comment>
<dbReference type="InterPro" id="IPR051564">
    <property type="entry name" value="LRR_receptor-like_kinase"/>
</dbReference>
<organism evidence="8 9">
    <name type="scientific">Brassica napus</name>
    <name type="common">Rape</name>
    <dbReference type="NCBI Taxonomy" id="3708"/>
    <lineage>
        <taxon>Eukaryota</taxon>
        <taxon>Viridiplantae</taxon>
        <taxon>Streptophyta</taxon>
        <taxon>Embryophyta</taxon>
        <taxon>Tracheophyta</taxon>
        <taxon>Spermatophyta</taxon>
        <taxon>Magnoliopsida</taxon>
        <taxon>eudicotyledons</taxon>
        <taxon>Gunneridae</taxon>
        <taxon>Pentapetalae</taxon>
        <taxon>rosids</taxon>
        <taxon>malvids</taxon>
        <taxon>Brassicales</taxon>
        <taxon>Brassicaceae</taxon>
        <taxon>Brassiceae</taxon>
        <taxon>Brassica</taxon>
    </lineage>
</organism>
<dbReference type="Pfam" id="PF00069">
    <property type="entry name" value="Pkinase"/>
    <property type="match status" value="1"/>
</dbReference>
<dbReference type="InterPro" id="IPR011009">
    <property type="entry name" value="Kinase-like_dom_sf"/>
</dbReference>
<evidence type="ECO:0000313" key="9">
    <source>
        <dbReference type="Proteomes" id="UP000824890"/>
    </source>
</evidence>
<dbReference type="Proteomes" id="UP000824890">
    <property type="component" value="Unassembled WGS sequence"/>
</dbReference>
<dbReference type="InterPro" id="IPR008271">
    <property type="entry name" value="Ser/Thr_kinase_AS"/>
</dbReference>
<gene>
    <name evidence="8" type="ORF">HID58_041241</name>
</gene>